<evidence type="ECO:0000313" key="2">
    <source>
        <dbReference type="Proteomes" id="UP000176791"/>
    </source>
</evidence>
<dbReference type="AlphaFoldDB" id="A0A1F5DP23"/>
<evidence type="ECO:0000313" key="1">
    <source>
        <dbReference type="EMBL" id="OGD56872.1"/>
    </source>
</evidence>
<comment type="caution">
    <text evidence="1">The sequence shown here is derived from an EMBL/GenBank/DDBJ whole genome shotgun (WGS) entry which is preliminary data.</text>
</comment>
<name>A0A1F5DP23_9BACT</name>
<proteinExistence type="predicted"/>
<dbReference type="Proteomes" id="UP000176791">
    <property type="component" value="Unassembled WGS sequence"/>
</dbReference>
<dbReference type="STRING" id="1797460.A3E73_02580"/>
<protein>
    <recommendedName>
        <fullName evidence="3">Nucleoside 2-deoxyribosyltransferase</fullName>
    </recommendedName>
</protein>
<sequence>MKVYFTAPPRTLRDFGPQIKKIYKLIGGFGYELVSDFIVEVNPDKYYRNSQTEMVKYYQETMAAIKKADIVVVEVTVPSMAMGYVIDKAKDLSKAVVILHLKARQPLFFSAIADDRIQMVEYTLPTLEKVLKPALEYAADKIDTRFNFFISPKIGNYLSWIAKKRKLPRAVYLRRLIEADMEKNSEYSKSE</sequence>
<reference evidence="1 2" key="1">
    <citation type="journal article" date="2016" name="Nat. Commun.">
        <title>Thousands of microbial genomes shed light on interconnected biogeochemical processes in an aquifer system.</title>
        <authorList>
            <person name="Anantharaman K."/>
            <person name="Brown C.T."/>
            <person name="Hug L.A."/>
            <person name="Sharon I."/>
            <person name="Castelle C.J."/>
            <person name="Probst A.J."/>
            <person name="Thomas B.C."/>
            <person name="Singh A."/>
            <person name="Wilkins M.J."/>
            <person name="Karaoz U."/>
            <person name="Brodie E.L."/>
            <person name="Williams K.H."/>
            <person name="Hubbard S.S."/>
            <person name="Banfield J.F."/>
        </authorList>
    </citation>
    <scope>NUCLEOTIDE SEQUENCE [LARGE SCALE GENOMIC DNA]</scope>
</reference>
<accession>A0A1F5DP23</accession>
<gene>
    <name evidence="1" type="ORF">A3E73_02580</name>
</gene>
<evidence type="ECO:0008006" key="3">
    <source>
        <dbReference type="Google" id="ProtNLM"/>
    </source>
</evidence>
<dbReference type="Gene3D" id="3.40.50.450">
    <property type="match status" value="1"/>
</dbReference>
<dbReference type="EMBL" id="MEZN01000007">
    <property type="protein sequence ID" value="OGD56872.1"/>
    <property type="molecule type" value="Genomic_DNA"/>
</dbReference>
<organism evidence="1 2">
    <name type="scientific">Candidatus Beckwithbacteria bacterium RIFCSPHIGHO2_12_FULL_47_17</name>
    <dbReference type="NCBI Taxonomy" id="1797460"/>
    <lineage>
        <taxon>Bacteria</taxon>
        <taxon>Candidatus Beckwithiibacteriota</taxon>
    </lineage>
</organism>